<evidence type="ECO:0000313" key="3">
    <source>
        <dbReference type="Proteomes" id="UP000596252"/>
    </source>
</evidence>
<dbReference type="InterPro" id="IPR005625">
    <property type="entry name" value="PepSY-ass_TM"/>
</dbReference>
<keyword evidence="1" id="KW-0812">Transmembrane</keyword>
<evidence type="ECO:0000256" key="1">
    <source>
        <dbReference type="SAM" id="Phobius"/>
    </source>
</evidence>
<dbReference type="PANTHER" id="PTHR34219:SF8">
    <property type="entry name" value="PEPSY DOMAIN-CONTAINING PROTEIN"/>
    <property type="match status" value="1"/>
</dbReference>
<name>A0ABX7G2U2_9GAMM</name>
<feature type="transmembrane region" description="Helical" evidence="1">
    <location>
        <begin position="12"/>
        <end position="32"/>
    </location>
</feature>
<protein>
    <submittedName>
        <fullName evidence="2">PepSY domain-containing protein</fullName>
    </submittedName>
</protein>
<keyword evidence="1" id="KW-1133">Transmembrane helix</keyword>
<keyword evidence="3" id="KW-1185">Reference proteome</keyword>
<reference evidence="2 3" key="1">
    <citation type="journal article" date="2012" name="Antonie Van Leeuwenhoek">
        <title>Shewanella litorisediminis sp. nov., a gammaproteobacterium isolated from a tidal flat sediment.</title>
        <authorList>
            <person name="Lee M.H."/>
            <person name="Yoon J.H."/>
        </authorList>
    </citation>
    <scope>NUCLEOTIDE SEQUENCE [LARGE SCALE GENOMIC DNA]</scope>
    <source>
        <strain evidence="2 3">SMK1-12</strain>
    </source>
</reference>
<dbReference type="PANTHER" id="PTHR34219">
    <property type="entry name" value="IRON-REGULATED INNER MEMBRANE PROTEIN-RELATED"/>
    <property type="match status" value="1"/>
</dbReference>
<feature type="transmembrane region" description="Helical" evidence="1">
    <location>
        <begin position="134"/>
        <end position="156"/>
    </location>
</feature>
<organism evidence="2 3">
    <name type="scientific">Shewanella litorisediminis</name>
    <dbReference type="NCBI Taxonomy" id="1173586"/>
    <lineage>
        <taxon>Bacteria</taxon>
        <taxon>Pseudomonadati</taxon>
        <taxon>Pseudomonadota</taxon>
        <taxon>Gammaproteobacteria</taxon>
        <taxon>Alteromonadales</taxon>
        <taxon>Shewanellaceae</taxon>
        <taxon>Shewanella</taxon>
    </lineage>
</organism>
<dbReference type="Proteomes" id="UP000596252">
    <property type="component" value="Chromosome"/>
</dbReference>
<dbReference type="RefSeq" id="WP_203325299.1">
    <property type="nucleotide sequence ID" value="NZ_CP069213.1"/>
</dbReference>
<sequence>MRRLLWKWHGLAGLIAALPLFVIALTGSLLVFKAELDGLLMPEVVNASAGPRLPMNQLVASANQQLSGSEILGWQFGQTGEADTLFVAAMGTYDWQKVWLDPASGSLLTPPVSLTWAITDWLLDLHYMLLLEHAGLLIAGVMALLFLFLGISGIVLHRQFWRTFFTLRWHKGLRLLLSDAHKMLGIVGAPVFLVLGFTGAWWNLEHFYEEELSGHDDSQYIISQSYYSPALDFDALLADTRRQLPTFVPTYLRLPDASYPGVHFFGYREDGGVLRSRFGSIVSYNDQSGAHTSTLDVAGAPALYQFTDSFRPLHYGDFGGLTTRILWCIIGFFPCLMALSGFWMWRQRSGRKAPRRTPVTA</sequence>
<feature type="transmembrane region" description="Helical" evidence="1">
    <location>
        <begin position="324"/>
        <end position="345"/>
    </location>
</feature>
<feature type="transmembrane region" description="Helical" evidence="1">
    <location>
        <begin position="183"/>
        <end position="202"/>
    </location>
</feature>
<keyword evidence="1" id="KW-0472">Membrane</keyword>
<gene>
    <name evidence="2" type="ORF">JQC75_17555</name>
</gene>
<accession>A0ABX7G2U2</accession>
<dbReference type="EMBL" id="CP069213">
    <property type="protein sequence ID" value="QRH01626.1"/>
    <property type="molecule type" value="Genomic_DNA"/>
</dbReference>
<proteinExistence type="predicted"/>
<evidence type="ECO:0000313" key="2">
    <source>
        <dbReference type="EMBL" id="QRH01626.1"/>
    </source>
</evidence>
<dbReference type="Pfam" id="PF03929">
    <property type="entry name" value="PepSY_TM"/>
    <property type="match status" value="1"/>
</dbReference>